<dbReference type="GO" id="GO:0006633">
    <property type="term" value="P:fatty acid biosynthetic process"/>
    <property type="evidence" value="ECO:0007669"/>
    <property type="project" value="TreeGrafter"/>
</dbReference>
<dbReference type="PRINTS" id="PR00081">
    <property type="entry name" value="GDHRDH"/>
</dbReference>
<dbReference type="OrthoDB" id="1669814at2759"/>
<gene>
    <name evidence="4" type="ORF">ATEG_01895</name>
</gene>
<dbReference type="SUPFAM" id="SSF51735">
    <property type="entry name" value="NAD(P)-binding Rossmann-fold domains"/>
    <property type="match status" value="1"/>
</dbReference>
<feature type="transmembrane region" description="Helical" evidence="3">
    <location>
        <begin position="161"/>
        <end position="183"/>
    </location>
</feature>
<dbReference type="AlphaFoldDB" id="Q0CWN9"/>
<evidence type="ECO:0000256" key="3">
    <source>
        <dbReference type="SAM" id="Phobius"/>
    </source>
</evidence>
<evidence type="ECO:0000313" key="5">
    <source>
        <dbReference type="Proteomes" id="UP000007963"/>
    </source>
</evidence>
<dbReference type="InterPro" id="IPR020904">
    <property type="entry name" value="Sc_DH/Rdtase_CS"/>
</dbReference>
<dbReference type="VEuPathDB" id="FungiDB:ATEG_01895"/>
<protein>
    <submittedName>
        <fullName evidence="4">Uncharacterized protein</fullName>
    </submittedName>
</protein>
<accession>Q0CWN9</accession>
<reference evidence="5" key="1">
    <citation type="submission" date="2005-09" db="EMBL/GenBank/DDBJ databases">
        <title>Annotation of the Aspergillus terreus NIH2624 genome.</title>
        <authorList>
            <person name="Birren B.W."/>
            <person name="Lander E.S."/>
            <person name="Galagan J.E."/>
            <person name="Nusbaum C."/>
            <person name="Devon K."/>
            <person name="Henn M."/>
            <person name="Ma L.-J."/>
            <person name="Jaffe D.B."/>
            <person name="Butler J."/>
            <person name="Alvarez P."/>
            <person name="Gnerre S."/>
            <person name="Grabherr M."/>
            <person name="Kleber M."/>
            <person name="Mauceli E.W."/>
            <person name="Brockman W."/>
            <person name="Rounsley S."/>
            <person name="Young S.K."/>
            <person name="LaButti K."/>
            <person name="Pushparaj V."/>
            <person name="DeCaprio D."/>
            <person name="Crawford M."/>
            <person name="Koehrsen M."/>
            <person name="Engels R."/>
            <person name="Montgomery P."/>
            <person name="Pearson M."/>
            <person name="Howarth C."/>
            <person name="Larson L."/>
            <person name="Luoma S."/>
            <person name="White J."/>
            <person name="Alvarado L."/>
            <person name="Kodira C.D."/>
            <person name="Zeng Q."/>
            <person name="Oleary S."/>
            <person name="Yandava C."/>
            <person name="Denning D.W."/>
            <person name="Nierman W.C."/>
            <person name="Milne T."/>
            <person name="Madden K."/>
        </authorList>
    </citation>
    <scope>NUCLEOTIDE SEQUENCE [LARGE SCALE GENOMIC DNA]</scope>
    <source>
        <strain evidence="5">NIH 2624 / FGSC A1156</strain>
    </source>
</reference>
<keyword evidence="3" id="KW-0472">Membrane</keyword>
<keyword evidence="2" id="KW-0521">NADP</keyword>
<dbReference type="Gene3D" id="3.40.50.720">
    <property type="entry name" value="NAD(P)-binding Rossmann-like Domain"/>
    <property type="match status" value="1"/>
</dbReference>
<dbReference type="GO" id="GO:0016616">
    <property type="term" value="F:oxidoreductase activity, acting on the CH-OH group of donors, NAD or NADP as acceptor"/>
    <property type="evidence" value="ECO:0007669"/>
    <property type="project" value="TreeGrafter"/>
</dbReference>
<dbReference type="RefSeq" id="XP_001211073.1">
    <property type="nucleotide sequence ID" value="XM_001211073.1"/>
</dbReference>
<organism evidence="4 5">
    <name type="scientific">Aspergillus terreus (strain NIH 2624 / FGSC A1156)</name>
    <dbReference type="NCBI Taxonomy" id="341663"/>
    <lineage>
        <taxon>Eukaryota</taxon>
        <taxon>Fungi</taxon>
        <taxon>Dikarya</taxon>
        <taxon>Ascomycota</taxon>
        <taxon>Pezizomycotina</taxon>
        <taxon>Eurotiomycetes</taxon>
        <taxon>Eurotiomycetidae</taxon>
        <taxon>Eurotiales</taxon>
        <taxon>Aspergillaceae</taxon>
        <taxon>Aspergillus</taxon>
        <taxon>Aspergillus subgen. Circumdati</taxon>
    </lineage>
</organism>
<dbReference type="Pfam" id="PF00106">
    <property type="entry name" value="adh_short"/>
    <property type="match status" value="1"/>
</dbReference>
<dbReference type="PROSITE" id="PS00061">
    <property type="entry name" value="ADH_SHORT"/>
    <property type="match status" value="1"/>
</dbReference>
<dbReference type="InterPro" id="IPR036291">
    <property type="entry name" value="NAD(P)-bd_dom_sf"/>
</dbReference>
<keyword evidence="3" id="KW-0812">Transmembrane</keyword>
<dbReference type="GO" id="GO:0048038">
    <property type="term" value="F:quinone binding"/>
    <property type="evidence" value="ECO:0007669"/>
    <property type="project" value="TreeGrafter"/>
</dbReference>
<comment type="similarity">
    <text evidence="1">Belongs to the short-chain dehydrogenases/reductases (SDR) family.</text>
</comment>
<dbReference type="InterPro" id="IPR002347">
    <property type="entry name" value="SDR_fam"/>
</dbReference>
<dbReference type="Proteomes" id="UP000007963">
    <property type="component" value="Unassembled WGS sequence"/>
</dbReference>
<feature type="transmembrane region" description="Helical" evidence="3">
    <location>
        <begin position="113"/>
        <end position="138"/>
    </location>
</feature>
<dbReference type="GO" id="GO:0044550">
    <property type="term" value="P:secondary metabolite biosynthetic process"/>
    <property type="evidence" value="ECO:0007669"/>
    <property type="project" value="UniProtKB-ARBA"/>
</dbReference>
<sequence length="536" mass="57482">MNLPLLRFFFHGLALMATLLLWGLSAWNGTVKALVLAVYHARLADGTPLRTRYTGIQLIDVPIALLVAFFFYGTNGSVPGYQLFLLDAYSTLQSAFVWLYVESFRQSAKPRWVAWPVIFGLLWQGFGAAIALPLYYALHLSWLLTAPRAATSAVDLRGARVIPFGFLLGAFLPAVIGMLPTWTGAAARSAGDHQRILAAWQPDPLWVSLTQSALVFGLGRLLRTEGRGSSPQDQVSCWVRGAYLLAAMSSVCGHVYTMITVLLDPQLSLWHIDRAGGHRLTGTGHQRKTPGAPQEGACPLGMILSVRGGRYGASLRPTSSLEHLTVNVIALIMSDLSGKVIAITGAASGIGLATARLLAQQGALLSLADINEARLGEAADKLRQLYPREVSSTVDPVLTTVLDVRSSQACNHWVQKTVTHFNQPLAGAANLAGVFGKSIWQEVGAIRNMTDLEADFVLDVNCRGTFNCLRAELAHMKTGAGGRHGGSIVNAASIAGIIGVEHNGPYVASKHAVVGWTRTAAKEEGKRAIRVNAIAP</sequence>
<dbReference type="HOGENOM" id="CLU_560166_0_0_1"/>
<dbReference type="OMA" id="WHIDRAG"/>
<dbReference type="EMBL" id="CH476596">
    <property type="protein sequence ID" value="EAU36857.1"/>
    <property type="molecule type" value="Genomic_DNA"/>
</dbReference>
<dbReference type="PANTHER" id="PTHR42760:SF45">
    <property type="entry name" value="SHORT CHAIN DEHYDROGENASE_REDUCTASE FAMILY PROTEIN, PUTATIVE (AFU_ORTHOLOGUE AFUA_3G09150)-RELATED"/>
    <property type="match status" value="1"/>
</dbReference>
<evidence type="ECO:0000313" key="4">
    <source>
        <dbReference type="EMBL" id="EAU36857.1"/>
    </source>
</evidence>
<dbReference type="GeneID" id="4316875"/>
<dbReference type="STRING" id="341663.Q0CWN9"/>
<dbReference type="PANTHER" id="PTHR42760">
    <property type="entry name" value="SHORT-CHAIN DEHYDROGENASES/REDUCTASES FAMILY MEMBER"/>
    <property type="match status" value="1"/>
</dbReference>
<feature type="transmembrane region" description="Helical" evidence="3">
    <location>
        <begin position="53"/>
        <end position="74"/>
    </location>
</feature>
<proteinExistence type="inferred from homology"/>
<keyword evidence="3" id="KW-1133">Transmembrane helix</keyword>
<name>Q0CWN9_ASPTN</name>
<dbReference type="eggNOG" id="KOG0725">
    <property type="taxonomic scope" value="Eukaryota"/>
</dbReference>
<feature type="transmembrane region" description="Helical" evidence="3">
    <location>
        <begin position="80"/>
        <end position="101"/>
    </location>
</feature>
<evidence type="ECO:0000256" key="2">
    <source>
        <dbReference type="ARBA" id="ARBA00022857"/>
    </source>
</evidence>
<evidence type="ECO:0000256" key="1">
    <source>
        <dbReference type="ARBA" id="ARBA00006484"/>
    </source>
</evidence>